<dbReference type="PANTHER" id="PTHR33734">
    <property type="entry name" value="LYSM DOMAIN-CONTAINING GPI-ANCHORED PROTEIN 2"/>
    <property type="match status" value="1"/>
</dbReference>
<sequence>MNKLKSVRIVLTASLLSLTICSTTVSAATYKVVKNDTLFNISKLFKTSVTSIKKTNNLKSDNINPGQKLKISAKIYTVKAGDTLSKIAKANKITLGALRKANSKWTDSLKAGQKLIIPGVKPGTTVSQKVEAASTMRAASTMKAASDGVIPYTKEEKDLLARLITAEATGQPYNAMVAIGGVVVNRVQSKEWPDTINDVIYDVPGGYYQFTPVKNGYINKPASSIAIKAAGEALRGADPSKGAMFYFDDSSTNKWLWSKTKTAQYGKMVFVK</sequence>
<dbReference type="InterPro" id="IPR011105">
    <property type="entry name" value="Cell_wall_hydrolase_SleB"/>
</dbReference>
<feature type="chain" id="PRO_5029622482" evidence="1">
    <location>
        <begin position="28"/>
        <end position="272"/>
    </location>
</feature>
<evidence type="ECO:0000256" key="1">
    <source>
        <dbReference type="SAM" id="SignalP"/>
    </source>
</evidence>
<dbReference type="PROSITE" id="PS51782">
    <property type="entry name" value="LYSM"/>
    <property type="match status" value="2"/>
</dbReference>
<dbReference type="InterPro" id="IPR018392">
    <property type="entry name" value="LysM"/>
</dbReference>
<gene>
    <name evidence="3" type="ORF">bsdcttw_10440</name>
</gene>
<keyword evidence="1" id="KW-0732">Signal</keyword>
<feature type="signal peptide" evidence="1">
    <location>
        <begin position="1"/>
        <end position="27"/>
    </location>
</feature>
<accession>A0A7I8DHP0</accession>
<dbReference type="Proteomes" id="UP000515703">
    <property type="component" value="Chromosome"/>
</dbReference>
<dbReference type="GO" id="GO:0008932">
    <property type="term" value="F:lytic endotransglycosylase activity"/>
    <property type="evidence" value="ECO:0007669"/>
    <property type="project" value="TreeGrafter"/>
</dbReference>
<dbReference type="PANTHER" id="PTHR33734:SF22">
    <property type="entry name" value="MEMBRANE-BOUND LYTIC MUREIN TRANSGLYCOSYLASE D"/>
    <property type="match status" value="1"/>
</dbReference>
<evidence type="ECO:0000259" key="2">
    <source>
        <dbReference type="PROSITE" id="PS51782"/>
    </source>
</evidence>
<dbReference type="Pfam" id="PF07486">
    <property type="entry name" value="Hydrolase_2"/>
    <property type="match status" value="1"/>
</dbReference>
<dbReference type="GO" id="GO:0016787">
    <property type="term" value="F:hydrolase activity"/>
    <property type="evidence" value="ECO:0007669"/>
    <property type="project" value="InterPro"/>
</dbReference>
<reference evidence="3 4" key="2">
    <citation type="submission" date="2020-08" db="EMBL/GenBank/DDBJ databases">
        <authorList>
            <person name="Ueki A."/>
            <person name="Tonouchi A."/>
        </authorList>
    </citation>
    <scope>NUCLEOTIDE SEQUENCE [LARGE SCALE GENOMIC DNA]</scope>
    <source>
        <strain evidence="3 4">CTTW</strain>
    </source>
</reference>
<reference evidence="3 4" key="1">
    <citation type="submission" date="2020-08" db="EMBL/GenBank/DDBJ databases">
        <title>Draft genome sequencing of an Anaerocolumna strain isolated from anoxic soil subjected to BSD treatment.</title>
        <authorList>
            <person name="Uek A."/>
            <person name="Tonouchi A."/>
        </authorList>
    </citation>
    <scope>NUCLEOTIDE SEQUENCE [LARGE SCALE GENOMIC DNA]</scope>
    <source>
        <strain evidence="3 4">CTTW</strain>
    </source>
</reference>
<dbReference type="EMBL" id="AP023368">
    <property type="protein sequence ID" value="BCJ98003.1"/>
    <property type="molecule type" value="Genomic_DNA"/>
</dbReference>
<evidence type="ECO:0000313" key="3">
    <source>
        <dbReference type="EMBL" id="BCJ98003.1"/>
    </source>
</evidence>
<dbReference type="SUPFAM" id="SSF54106">
    <property type="entry name" value="LysM domain"/>
    <property type="match status" value="2"/>
</dbReference>
<protein>
    <submittedName>
        <fullName evidence="3">Peptidoglycan-binding protein</fullName>
    </submittedName>
</protein>
<feature type="domain" description="LysM" evidence="2">
    <location>
        <begin position="74"/>
        <end position="117"/>
    </location>
</feature>
<organism evidence="3 4">
    <name type="scientific">Anaerocolumna chitinilytica</name>
    <dbReference type="NCBI Taxonomy" id="1727145"/>
    <lineage>
        <taxon>Bacteria</taxon>
        <taxon>Bacillati</taxon>
        <taxon>Bacillota</taxon>
        <taxon>Clostridia</taxon>
        <taxon>Lachnospirales</taxon>
        <taxon>Lachnospiraceae</taxon>
        <taxon>Anaerocolumna</taxon>
    </lineage>
</organism>
<dbReference type="Pfam" id="PF01476">
    <property type="entry name" value="LysM"/>
    <property type="match status" value="2"/>
</dbReference>
<dbReference type="KEGG" id="acht:bsdcttw_10440"/>
<proteinExistence type="predicted"/>
<dbReference type="SMART" id="SM00257">
    <property type="entry name" value="LysM"/>
    <property type="match status" value="2"/>
</dbReference>
<dbReference type="Gene3D" id="6.20.240.60">
    <property type="match status" value="1"/>
</dbReference>
<name>A0A7I8DHP0_9FIRM</name>
<dbReference type="Gene3D" id="1.10.10.2520">
    <property type="entry name" value="Cell wall hydrolase SleB, domain 1"/>
    <property type="match status" value="1"/>
</dbReference>
<keyword evidence="4" id="KW-1185">Reference proteome</keyword>
<dbReference type="CDD" id="cd00118">
    <property type="entry name" value="LysM"/>
    <property type="match status" value="2"/>
</dbReference>
<feature type="domain" description="LysM" evidence="2">
    <location>
        <begin position="28"/>
        <end position="71"/>
    </location>
</feature>
<dbReference type="RefSeq" id="WP_185258366.1">
    <property type="nucleotide sequence ID" value="NZ_AP023368.1"/>
</dbReference>
<dbReference type="InterPro" id="IPR036779">
    <property type="entry name" value="LysM_dom_sf"/>
</dbReference>
<dbReference type="AlphaFoldDB" id="A0A7I8DHP0"/>
<evidence type="ECO:0000313" key="4">
    <source>
        <dbReference type="Proteomes" id="UP000515703"/>
    </source>
</evidence>
<dbReference type="InterPro" id="IPR042047">
    <property type="entry name" value="SleB_dom1"/>
</dbReference>
<dbReference type="Gene3D" id="3.10.350.10">
    <property type="entry name" value="LysM domain"/>
    <property type="match status" value="2"/>
</dbReference>